<dbReference type="EMBL" id="CP000612">
    <property type="protein sequence ID" value="ABO48608.1"/>
    <property type="molecule type" value="Genomic_DNA"/>
</dbReference>
<dbReference type="HOGENOM" id="CLU_025925_2_1_9"/>
<keyword evidence="5 7" id="KW-0456">Lyase</keyword>
<keyword evidence="4" id="KW-0663">Pyridoxal phosphate</keyword>
<keyword evidence="3" id="KW-0210">Decarboxylase</keyword>
<accession>A4J0K5</accession>
<dbReference type="Proteomes" id="UP000001556">
    <property type="component" value="Chromosome"/>
</dbReference>
<name>A4J0K5_DESRM</name>
<dbReference type="Gene3D" id="3.90.100.10">
    <property type="entry name" value="Orn/Lys/Arg decarboxylase, C-terminal domain"/>
    <property type="match status" value="1"/>
</dbReference>
<dbReference type="Pfam" id="PF03711">
    <property type="entry name" value="OKR_DC_1_C"/>
    <property type="match status" value="1"/>
</dbReference>
<dbReference type="AlphaFoldDB" id="A4J0K5"/>
<dbReference type="Gene3D" id="3.40.640.10">
    <property type="entry name" value="Type I PLP-dependent aspartate aminotransferase-like (Major domain)"/>
    <property type="match status" value="1"/>
</dbReference>
<dbReference type="InterPro" id="IPR036633">
    <property type="entry name" value="Prn/Lys/Arg_de-COase_C_sf"/>
</dbReference>
<evidence type="ECO:0000256" key="5">
    <source>
        <dbReference type="ARBA" id="ARBA00023239"/>
    </source>
</evidence>
<gene>
    <name evidence="7" type="ordered locus">Dred_0058</name>
</gene>
<dbReference type="KEGG" id="drm:Dred_0058"/>
<evidence type="ECO:0000313" key="8">
    <source>
        <dbReference type="Proteomes" id="UP000001556"/>
    </source>
</evidence>
<comment type="cofactor">
    <cofactor evidence="1">
        <name>pyridoxal 5'-phosphate</name>
        <dbReference type="ChEBI" id="CHEBI:597326"/>
    </cofactor>
</comment>
<dbReference type="EC" id="4.1.1.19" evidence="7"/>
<dbReference type="InterPro" id="IPR008286">
    <property type="entry name" value="Prn/Lys/Arg_de-COase_C"/>
</dbReference>
<evidence type="ECO:0000256" key="1">
    <source>
        <dbReference type="ARBA" id="ARBA00001933"/>
    </source>
</evidence>
<dbReference type="CDD" id="cd00615">
    <property type="entry name" value="Orn_deC_like"/>
    <property type="match status" value="1"/>
</dbReference>
<evidence type="ECO:0000313" key="7">
    <source>
        <dbReference type="EMBL" id="ABO48608.1"/>
    </source>
</evidence>
<dbReference type="PROSITE" id="PS00703">
    <property type="entry name" value="OKR_DC_1"/>
    <property type="match status" value="1"/>
</dbReference>
<dbReference type="OrthoDB" id="9815233at2"/>
<keyword evidence="8" id="KW-1185">Reference proteome</keyword>
<dbReference type="InterPro" id="IPR015424">
    <property type="entry name" value="PyrdxlP-dep_Trfase"/>
</dbReference>
<organism evidence="7 8">
    <name type="scientific">Desulforamulus reducens (strain ATCC BAA-1160 / DSM 100696 / MI-1)</name>
    <name type="common">Desulfotomaculum reducens</name>
    <dbReference type="NCBI Taxonomy" id="349161"/>
    <lineage>
        <taxon>Bacteria</taxon>
        <taxon>Bacillati</taxon>
        <taxon>Bacillota</taxon>
        <taxon>Clostridia</taxon>
        <taxon>Eubacteriales</taxon>
        <taxon>Peptococcaceae</taxon>
        <taxon>Desulforamulus</taxon>
    </lineage>
</organism>
<dbReference type="PANTHER" id="PTHR43277:SF4">
    <property type="entry name" value="ARGININE DECARBOXYLASE"/>
    <property type="match status" value="1"/>
</dbReference>
<dbReference type="PANTHER" id="PTHR43277">
    <property type="entry name" value="ARGININE DECARBOXYLASE"/>
    <property type="match status" value="1"/>
</dbReference>
<dbReference type="RefSeq" id="WP_011876452.1">
    <property type="nucleotide sequence ID" value="NC_009253.1"/>
</dbReference>
<dbReference type="SUPFAM" id="SSF53383">
    <property type="entry name" value="PLP-dependent transferases"/>
    <property type="match status" value="1"/>
</dbReference>
<dbReference type="InterPro" id="IPR052357">
    <property type="entry name" value="Orn_Lys_Arg_decarboxylase-I"/>
</dbReference>
<sequence>MKQNYAPLWEAIKKQVKAMTAQFHIPGHNSGRAIQQDFKEMAGQGVFQMDLTEIPGLDDLHNPQEAIAEAQALAADLYGADRSFFLVNGTSCGLMALILALCGPGDKIIVPRNAHRSVASGLILSGAMPVYYQPVLIPEFGCLTGSNPQSIKDLLHKHPDAKAVVAINPTYYGVAGDIAGVAEICHRAGVPLLVDEAHGAHFKFHPQLPLDGLSSGADAVVQSTHKTGGSLTQSSMLHLKGERIHWERVAEALRMVQSTSPSYLLMASLDLARMQMAIQGKEMLNHTLELAYWCRKKLSNISGVQVLGAENLRVSGAKSLDYTRLTISLLNKGLTGYRTADLLQRERGVVVEMADYASVVAVLSLGSNSKDCQRLVEGIRKIVSSESGQTLMIPQSMLLPSPEVVLSPREAWQSRQKKVILESSLGQVCGETVAVYPPGIPVVCPGERITPTVLDYLLGVRRLGYKLQGPSDPTLKGLKVII</sequence>
<dbReference type="InterPro" id="IPR000310">
    <property type="entry name" value="Orn/Lys/Arg_deCO2ase_major_dom"/>
</dbReference>
<feature type="domain" description="Orn/Lys/Arg decarboxylases family 1 pyridoxal-P attachment site" evidence="6">
    <location>
        <begin position="221"/>
        <end position="235"/>
    </location>
</feature>
<reference evidence="7 8" key="1">
    <citation type="submission" date="2007-03" db="EMBL/GenBank/DDBJ databases">
        <title>Complete sequence of Desulfotomaculum reducens MI-1.</title>
        <authorList>
            <consortium name="US DOE Joint Genome Institute"/>
            <person name="Copeland A."/>
            <person name="Lucas S."/>
            <person name="Lapidus A."/>
            <person name="Barry K."/>
            <person name="Detter J.C."/>
            <person name="Glavina del Rio T."/>
            <person name="Hammon N."/>
            <person name="Israni S."/>
            <person name="Dalin E."/>
            <person name="Tice H."/>
            <person name="Pitluck S."/>
            <person name="Sims D."/>
            <person name="Brettin T."/>
            <person name="Bruce D."/>
            <person name="Han C."/>
            <person name="Tapia R."/>
            <person name="Schmutz J."/>
            <person name="Larimer F."/>
            <person name="Land M."/>
            <person name="Hauser L."/>
            <person name="Kyrpides N."/>
            <person name="Kim E."/>
            <person name="Tebo B.M."/>
            <person name="Richardson P."/>
        </authorList>
    </citation>
    <scope>NUCLEOTIDE SEQUENCE [LARGE SCALE GENOMIC DNA]</scope>
    <source>
        <strain evidence="7 8">MI-1</strain>
    </source>
</reference>
<protein>
    <submittedName>
        <fullName evidence="7">Arginine decarboxylase</fullName>
        <ecNumber evidence="7">4.1.1.19</ecNumber>
    </submittedName>
</protein>
<comment type="similarity">
    <text evidence="2">Belongs to the Orn/Lys/Arg decarboxylase class-I family.</text>
</comment>
<evidence type="ECO:0000259" key="6">
    <source>
        <dbReference type="PROSITE" id="PS00703"/>
    </source>
</evidence>
<dbReference type="Pfam" id="PF01276">
    <property type="entry name" value="OKR_DC_1"/>
    <property type="match status" value="1"/>
</dbReference>
<evidence type="ECO:0000256" key="4">
    <source>
        <dbReference type="ARBA" id="ARBA00022898"/>
    </source>
</evidence>
<proteinExistence type="inferred from homology"/>
<dbReference type="eggNOG" id="COG1982">
    <property type="taxonomic scope" value="Bacteria"/>
</dbReference>
<dbReference type="STRING" id="349161.Dred_0058"/>
<dbReference type="InterPro" id="IPR015421">
    <property type="entry name" value="PyrdxlP-dep_Trfase_major"/>
</dbReference>
<evidence type="ECO:0000256" key="2">
    <source>
        <dbReference type="ARBA" id="ARBA00010671"/>
    </source>
</evidence>
<dbReference type="GO" id="GO:0008792">
    <property type="term" value="F:arginine decarboxylase activity"/>
    <property type="evidence" value="ECO:0007669"/>
    <property type="project" value="UniProtKB-EC"/>
</dbReference>
<dbReference type="SUPFAM" id="SSF55904">
    <property type="entry name" value="Ornithine decarboxylase C-terminal domain"/>
    <property type="match status" value="1"/>
</dbReference>
<evidence type="ECO:0000256" key="3">
    <source>
        <dbReference type="ARBA" id="ARBA00022793"/>
    </source>
</evidence>